<organism evidence="1">
    <name type="scientific">uncultured Caudovirales phage</name>
    <dbReference type="NCBI Taxonomy" id="2100421"/>
    <lineage>
        <taxon>Viruses</taxon>
        <taxon>Duplodnaviria</taxon>
        <taxon>Heunggongvirae</taxon>
        <taxon>Uroviricota</taxon>
        <taxon>Caudoviricetes</taxon>
        <taxon>Peduoviridae</taxon>
        <taxon>Maltschvirus</taxon>
        <taxon>Maltschvirus maltsch</taxon>
    </lineage>
</organism>
<sequence>MTKRTIKIKELISGQVDMGTFGLVELELVESEKKLNEALRLLIELSNKPHFLYVEELKQVAKLIHESSN</sequence>
<reference evidence="1" key="1">
    <citation type="submission" date="2020-05" db="EMBL/GenBank/DDBJ databases">
        <authorList>
            <person name="Chiriac C."/>
            <person name="Salcher M."/>
            <person name="Ghai R."/>
            <person name="Kavagutti S V."/>
        </authorList>
    </citation>
    <scope>NUCLEOTIDE SEQUENCE</scope>
</reference>
<accession>A0A6J5S6D4</accession>
<protein>
    <submittedName>
        <fullName evidence="1">Uncharacterized protein</fullName>
    </submittedName>
</protein>
<proteinExistence type="predicted"/>
<name>A0A6J5S6D4_9CAUD</name>
<gene>
    <name evidence="1" type="ORF">UFOVP1393_20</name>
</gene>
<dbReference type="EMBL" id="LR797338">
    <property type="protein sequence ID" value="CAB4204059.1"/>
    <property type="molecule type" value="Genomic_DNA"/>
</dbReference>
<evidence type="ECO:0000313" key="1">
    <source>
        <dbReference type="EMBL" id="CAB4204059.1"/>
    </source>
</evidence>